<comment type="caution">
    <text evidence="1">The sequence shown here is derived from an EMBL/GenBank/DDBJ whole genome shotgun (WGS) entry which is preliminary data.</text>
</comment>
<dbReference type="Proteomes" id="UP000027466">
    <property type="component" value="Unassembled WGS sequence"/>
</dbReference>
<evidence type="ECO:0000313" key="2">
    <source>
        <dbReference type="Proteomes" id="UP000027466"/>
    </source>
</evidence>
<reference evidence="1 2" key="1">
    <citation type="submission" date="2014-03" db="EMBL/GenBank/DDBJ databases">
        <title>Draft Genome Sequences of Four Burkholderia Strains.</title>
        <authorList>
            <person name="Liu X.Y."/>
            <person name="Li C.X."/>
            <person name="Xu J.H."/>
        </authorList>
    </citation>
    <scope>NUCLEOTIDE SEQUENCE [LARGE SCALE GENOMIC DNA]</scope>
    <source>
        <strain evidence="1 2">DSM 50014</strain>
    </source>
</reference>
<proteinExistence type="predicted"/>
<gene>
    <name evidence="1" type="ORF">BG61_17535</name>
</gene>
<organism evidence="1 2">
    <name type="scientific">Caballeronia glathei</name>
    <dbReference type="NCBI Taxonomy" id="60547"/>
    <lineage>
        <taxon>Bacteria</taxon>
        <taxon>Pseudomonadati</taxon>
        <taxon>Pseudomonadota</taxon>
        <taxon>Betaproteobacteria</taxon>
        <taxon>Burkholderiales</taxon>
        <taxon>Burkholderiaceae</taxon>
        <taxon>Caballeronia</taxon>
    </lineage>
</organism>
<evidence type="ECO:0000313" key="1">
    <source>
        <dbReference type="EMBL" id="KDR41496.1"/>
    </source>
</evidence>
<protein>
    <submittedName>
        <fullName evidence="1">Uncharacterized protein</fullName>
    </submittedName>
</protein>
<dbReference type="EMBL" id="JFHC01000027">
    <property type="protein sequence ID" value="KDR41496.1"/>
    <property type="molecule type" value="Genomic_DNA"/>
</dbReference>
<name>A0A069PVW4_9BURK</name>
<keyword evidence="2" id="KW-1185">Reference proteome</keyword>
<accession>A0A069PVW4</accession>
<sequence>MRMKSYDGFFSGLRVVARGAAAWRRSRAARAADGDRPEGGVHDAAQLERLAMCACSGYFHGGDVAAPFVFVSEKWLRD</sequence>
<dbReference type="AlphaFoldDB" id="A0A069PVW4"/>